<reference evidence="5" key="1">
    <citation type="submission" date="2019-12" db="EMBL/GenBank/DDBJ databases">
        <authorList>
            <person name="Scholes J."/>
        </authorList>
    </citation>
    <scope>NUCLEOTIDE SEQUENCE</scope>
</reference>
<dbReference type="InterPro" id="IPR008978">
    <property type="entry name" value="HSP20-like_chaperone"/>
</dbReference>
<comment type="similarity">
    <text evidence="2 3">Belongs to the small heat shock protein (HSP20) family.</text>
</comment>
<dbReference type="AlphaFoldDB" id="A0A9N7RE13"/>
<comment type="caution">
    <text evidence="5">The sequence shown here is derived from an EMBL/GenBank/DDBJ whole genome shotgun (WGS) entry which is preliminary data.</text>
</comment>
<keyword evidence="1 5" id="KW-0346">Stress response</keyword>
<evidence type="ECO:0000313" key="6">
    <source>
        <dbReference type="Proteomes" id="UP001153555"/>
    </source>
</evidence>
<dbReference type="EMBL" id="CACSLK010027624">
    <property type="protein sequence ID" value="CAA0826522.1"/>
    <property type="molecule type" value="Genomic_DNA"/>
</dbReference>
<gene>
    <name evidence="5" type="ORF">SHERM_01725</name>
</gene>
<proteinExistence type="inferred from homology"/>
<dbReference type="Pfam" id="PF00011">
    <property type="entry name" value="HSP20"/>
    <property type="match status" value="1"/>
</dbReference>
<dbReference type="PANTHER" id="PTHR11527">
    <property type="entry name" value="HEAT-SHOCK PROTEIN 20 FAMILY MEMBER"/>
    <property type="match status" value="1"/>
</dbReference>
<dbReference type="PROSITE" id="PS01031">
    <property type="entry name" value="SHSP"/>
    <property type="match status" value="1"/>
</dbReference>
<dbReference type="OrthoDB" id="1431247at2759"/>
<evidence type="ECO:0000256" key="2">
    <source>
        <dbReference type="PROSITE-ProRule" id="PRU00285"/>
    </source>
</evidence>
<dbReference type="Gene3D" id="2.60.40.790">
    <property type="match status" value="1"/>
</dbReference>
<dbReference type="SUPFAM" id="SSF49764">
    <property type="entry name" value="HSP20-like chaperones"/>
    <property type="match status" value="1"/>
</dbReference>
<protein>
    <submittedName>
        <fullName evidence="5">15.4 kDa class V heat shock protein</fullName>
    </submittedName>
</protein>
<evidence type="ECO:0000256" key="1">
    <source>
        <dbReference type="ARBA" id="ARBA00023016"/>
    </source>
</evidence>
<dbReference type="InterPro" id="IPR031107">
    <property type="entry name" value="Small_HSP"/>
</dbReference>
<sequence>MEISHIYSSNSIFPLTHFFPYNYLILQNQNYVHWTQTPESHIYSAEIPGVRKEDLRVEVEDSIYLIMRTEAEAAAAAAESGRSFNRKFRLPRRVDVAGISAEYVAGVLTVTVPRSIVRRGLLIDPADVSESLQLPARAA</sequence>
<evidence type="ECO:0000259" key="4">
    <source>
        <dbReference type="PROSITE" id="PS01031"/>
    </source>
</evidence>
<dbReference type="Proteomes" id="UP001153555">
    <property type="component" value="Unassembled WGS sequence"/>
</dbReference>
<dbReference type="InterPro" id="IPR002068">
    <property type="entry name" value="A-crystallin/Hsp20_dom"/>
</dbReference>
<feature type="domain" description="SHSP" evidence="4">
    <location>
        <begin position="22"/>
        <end position="131"/>
    </location>
</feature>
<organism evidence="5 6">
    <name type="scientific">Striga hermonthica</name>
    <name type="common">Purple witchweed</name>
    <name type="synonym">Buchnera hermonthica</name>
    <dbReference type="NCBI Taxonomy" id="68872"/>
    <lineage>
        <taxon>Eukaryota</taxon>
        <taxon>Viridiplantae</taxon>
        <taxon>Streptophyta</taxon>
        <taxon>Embryophyta</taxon>
        <taxon>Tracheophyta</taxon>
        <taxon>Spermatophyta</taxon>
        <taxon>Magnoliopsida</taxon>
        <taxon>eudicotyledons</taxon>
        <taxon>Gunneridae</taxon>
        <taxon>Pentapetalae</taxon>
        <taxon>asterids</taxon>
        <taxon>lamiids</taxon>
        <taxon>Lamiales</taxon>
        <taxon>Orobanchaceae</taxon>
        <taxon>Buchnereae</taxon>
        <taxon>Striga</taxon>
    </lineage>
</organism>
<name>A0A9N7RE13_STRHE</name>
<evidence type="ECO:0000313" key="5">
    <source>
        <dbReference type="EMBL" id="CAA0826522.1"/>
    </source>
</evidence>
<evidence type="ECO:0000256" key="3">
    <source>
        <dbReference type="RuleBase" id="RU003616"/>
    </source>
</evidence>
<dbReference type="CDD" id="cd06464">
    <property type="entry name" value="ACD_sHsps-like"/>
    <property type="match status" value="1"/>
</dbReference>
<keyword evidence="6" id="KW-1185">Reference proteome</keyword>
<accession>A0A9N7RE13</accession>